<organism evidence="9 10">
    <name type="scientific">Aulographum hederae CBS 113979</name>
    <dbReference type="NCBI Taxonomy" id="1176131"/>
    <lineage>
        <taxon>Eukaryota</taxon>
        <taxon>Fungi</taxon>
        <taxon>Dikarya</taxon>
        <taxon>Ascomycota</taxon>
        <taxon>Pezizomycotina</taxon>
        <taxon>Dothideomycetes</taxon>
        <taxon>Pleosporomycetidae</taxon>
        <taxon>Aulographales</taxon>
        <taxon>Aulographaceae</taxon>
    </lineage>
</organism>
<dbReference type="Proteomes" id="UP000800041">
    <property type="component" value="Unassembled WGS sequence"/>
</dbReference>
<evidence type="ECO:0000256" key="1">
    <source>
        <dbReference type="ARBA" id="ARBA00004173"/>
    </source>
</evidence>
<sequence>MDDGQNLIVKIPYPNVGGPPVLTTASEVATMDFVRTVLELPVPKVLAWESSENNPVDAQYIMMEYPKGYPEGYHQFADLLALNQNLMFYRSFKGVHMRLLLDLQDDIAELEWELDDMDIADSVNEPERLRSRRNDDNRKRPKLEPDEVPVRERSKVLGDLRLNVLQYVSLRTKVQQRRYNAKAKGTA</sequence>
<accession>A0A6G1H964</accession>
<evidence type="ECO:0000259" key="8">
    <source>
        <dbReference type="Pfam" id="PF20237"/>
    </source>
</evidence>
<dbReference type="PANTHER" id="PTHR36091:SF1">
    <property type="entry name" value="ALTERED INHERITANCE OF MITOCHONDRIA PROTEIN 9, MITOCHONDRIAL"/>
    <property type="match status" value="1"/>
</dbReference>
<dbReference type="InterPro" id="IPR046529">
    <property type="entry name" value="DUF6594"/>
</dbReference>
<evidence type="ECO:0000256" key="4">
    <source>
        <dbReference type="ARBA" id="ARBA00022946"/>
    </source>
</evidence>
<evidence type="ECO:0000256" key="6">
    <source>
        <dbReference type="ARBA" id="ARBA00031849"/>
    </source>
</evidence>
<keyword evidence="5" id="KW-0496">Mitochondrion</keyword>
<dbReference type="EMBL" id="ML977144">
    <property type="protein sequence ID" value="KAF1989773.1"/>
    <property type="molecule type" value="Genomic_DNA"/>
</dbReference>
<dbReference type="Pfam" id="PF20237">
    <property type="entry name" value="DUF6594"/>
    <property type="match status" value="1"/>
</dbReference>
<feature type="region of interest" description="Disordered" evidence="7">
    <location>
        <begin position="127"/>
        <end position="150"/>
    </location>
</feature>
<gene>
    <name evidence="9" type="ORF">K402DRAFT_461099</name>
</gene>
<dbReference type="SUPFAM" id="SSF56112">
    <property type="entry name" value="Protein kinase-like (PK-like)"/>
    <property type="match status" value="1"/>
</dbReference>
<dbReference type="InterPro" id="IPR011009">
    <property type="entry name" value="Kinase-like_dom_sf"/>
</dbReference>
<evidence type="ECO:0000313" key="9">
    <source>
        <dbReference type="EMBL" id="KAF1989773.1"/>
    </source>
</evidence>
<name>A0A6G1H964_9PEZI</name>
<dbReference type="OrthoDB" id="2968323at2759"/>
<dbReference type="AlphaFoldDB" id="A0A6G1H964"/>
<protein>
    <recommendedName>
        <fullName evidence="3">Altered inheritance of mitochondria protein 9, mitochondrial</fullName>
    </recommendedName>
    <alternativeName>
        <fullName evidence="6">Found in mitochondrial proteome protein 29</fullName>
    </alternativeName>
</protein>
<dbReference type="InterPro" id="IPR051035">
    <property type="entry name" value="Mito_inheritance_9"/>
</dbReference>
<proteinExistence type="inferred from homology"/>
<evidence type="ECO:0000313" key="10">
    <source>
        <dbReference type="Proteomes" id="UP000800041"/>
    </source>
</evidence>
<evidence type="ECO:0000256" key="7">
    <source>
        <dbReference type="SAM" id="MobiDB-lite"/>
    </source>
</evidence>
<evidence type="ECO:0000256" key="2">
    <source>
        <dbReference type="ARBA" id="ARBA00005543"/>
    </source>
</evidence>
<reference evidence="9" key="1">
    <citation type="journal article" date="2020" name="Stud. Mycol.">
        <title>101 Dothideomycetes genomes: a test case for predicting lifestyles and emergence of pathogens.</title>
        <authorList>
            <person name="Haridas S."/>
            <person name="Albert R."/>
            <person name="Binder M."/>
            <person name="Bloem J."/>
            <person name="Labutti K."/>
            <person name="Salamov A."/>
            <person name="Andreopoulos B."/>
            <person name="Baker S."/>
            <person name="Barry K."/>
            <person name="Bills G."/>
            <person name="Bluhm B."/>
            <person name="Cannon C."/>
            <person name="Castanera R."/>
            <person name="Culley D."/>
            <person name="Daum C."/>
            <person name="Ezra D."/>
            <person name="Gonzalez J."/>
            <person name="Henrissat B."/>
            <person name="Kuo A."/>
            <person name="Liang C."/>
            <person name="Lipzen A."/>
            <person name="Lutzoni F."/>
            <person name="Magnuson J."/>
            <person name="Mondo S."/>
            <person name="Nolan M."/>
            <person name="Ohm R."/>
            <person name="Pangilinan J."/>
            <person name="Park H.-J."/>
            <person name="Ramirez L."/>
            <person name="Alfaro M."/>
            <person name="Sun H."/>
            <person name="Tritt A."/>
            <person name="Yoshinaga Y."/>
            <person name="Zwiers L.-H."/>
            <person name="Turgeon B."/>
            <person name="Goodwin S."/>
            <person name="Spatafora J."/>
            <person name="Crous P."/>
            <person name="Grigoriev I."/>
        </authorList>
    </citation>
    <scope>NUCLEOTIDE SEQUENCE</scope>
    <source>
        <strain evidence="9">CBS 113979</strain>
    </source>
</reference>
<keyword evidence="10" id="KW-1185">Reference proteome</keyword>
<dbReference type="PANTHER" id="PTHR36091">
    <property type="entry name" value="ALTERED INHERITANCE OF MITOCHONDRIA PROTEIN 9, MITOCHONDRIAL"/>
    <property type="match status" value="1"/>
</dbReference>
<keyword evidence="4" id="KW-0809">Transit peptide</keyword>
<evidence type="ECO:0000256" key="3">
    <source>
        <dbReference type="ARBA" id="ARBA00016197"/>
    </source>
</evidence>
<feature type="domain" description="DUF6594" evidence="8">
    <location>
        <begin position="73"/>
        <end position="171"/>
    </location>
</feature>
<comment type="subcellular location">
    <subcellularLocation>
        <location evidence="1">Mitochondrion</location>
    </subcellularLocation>
</comment>
<dbReference type="GO" id="GO:0005739">
    <property type="term" value="C:mitochondrion"/>
    <property type="evidence" value="ECO:0007669"/>
    <property type="project" value="UniProtKB-SubCell"/>
</dbReference>
<evidence type="ECO:0000256" key="5">
    <source>
        <dbReference type="ARBA" id="ARBA00023128"/>
    </source>
</evidence>
<comment type="similarity">
    <text evidence="2">Belongs to the AIM9 family.</text>
</comment>